<proteinExistence type="predicted"/>
<evidence type="ECO:0008006" key="3">
    <source>
        <dbReference type="Google" id="ProtNLM"/>
    </source>
</evidence>
<evidence type="ECO:0000313" key="2">
    <source>
        <dbReference type="Proteomes" id="UP000078454"/>
    </source>
</evidence>
<dbReference type="OrthoDB" id="9772295at2"/>
<name>A0A198A7G0_9BACL</name>
<gene>
    <name evidence="1" type="ORF">A8708_01405</name>
</gene>
<dbReference type="EMBL" id="LYPB01000073">
    <property type="protein sequence ID" value="OAS16913.1"/>
    <property type="molecule type" value="Genomic_DNA"/>
</dbReference>
<dbReference type="Pfam" id="PF08811">
    <property type="entry name" value="DUF1800"/>
    <property type="match status" value="1"/>
</dbReference>
<dbReference type="AlphaFoldDB" id="A0A198A7G0"/>
<accession>A0A198A7G0</accession>
<evidence type="ECO:0000313" key="1">
    <source>
        <dbReference type="EMBL" id="OAS16913.1"/>
    </source>
</evidence>
<dbReference type="RefSeq" id="WP_068666047.1">
    <property type="nucleotide sequence ID" value="NZ_LYPB01000073.1"/>
</dbReference>
<dbReference type="STRING" id="1850517.A8708_01405"/>
<organism evidence="1 2">
    <name type="scientific">Paenibacillus oryzisoli</name>
    <dbReference type="NCBI Taxonomy" id="1850517"/>
    <lineage>
        <taxon>Bacteria</taxon>
        <taxon>Bacillati</taxon>
        <taxon>Bacillota</taxon>
        <taxon>Bacilli</taxon>
        <taxon>Bacillales</taxon>
        <taxon>Paenibacillaceae</taxon>
        <taxon>Paenibacillus</taxon>
    </lineage>
</organism>
<sequence>MGIQWTNKEVVHLLLRAGFGVTQEEIAACLALGRVETVRRLVSGEALIDKSPKLASFDEFHADGKKALDPLLLVDQQMYWLYRMVNSPTPLIEKMTLFWHGHFATANYKVKDATLMVRQNELFRKYAMGNFKELLTEIGKDPAMMIWLDVNQNKKGKPNENYAREVMELFTLGIGHYTEMDVKESARAFTGWIYNKNEHKVNYNAKQHDNDAKTLLGESGKLDANDVIDILFHQRALPMFLATKLLNYLATDNPSESWIQSVAGLITQKNTIGEVLQELFLSEEFYADIHRLALIKAPADYVAGILKSCNLAVAKGHAQALRKMGQELFVPPDVAGWRGGTSWLTTNCLLARYQFAEGVAKQMNGQQLNSSAFQPIQVESPMEWVRLYAERMGITELSEQTQASLLAYADDTLVHTTQTKQKLTGMRGLLQLVMISPEAQMK</sequence>
<protein>
    <recommendedName>
        <fullName evidence="3">DUF1800 domain-containing protein</fullName>
    </recommendedName>
</protein>
<keyword evidence="2" id="KW-1185">Reference proteome</keyword>
<dbReference type="InterPro" id="IPR014917">
    <property type="entry name" value="DUF1800"/>
</dbReference>
<comment type="caution">
    <text evidence="1">The sequence shown here is derived from an EMBL/GenBank/DDBJ whole genome shotgun (WGS) entry which is preliminary data.</text>
</comment>
<dbReference type="Proteomes" id="UP000078454">
    <property type="component" value="Unassembled WGS sequence"/>
</dbReference>
<reference evidence="1 2" key="1">
    <citation type="submission" date="2016-05" db="EMBL/GenBank/DDBJ databases">
        <title>Paenibacillus sp. 1ZS3-15 nov., isolated from the rhizosphere soil.</title>
        <authorList>
            <person name="Zhang X.X."/>
            <person name="Zhang J."/>
        </authorList>
    </citation>
    <scope>NUCLEOTIDE SEQUENCE [LARGE SCALE GENOMIC DNA]</scope>
    <source>
        <strain evidence="1 2">1ZS3-15</strain>
    </source>
</reference>